<reference evidence="2" key="1">
    <citation type="submission" date="2019-04" db="EMBL/GenBank/DDBJ databases">
        <title>Evolution of Biomass-Degrading Anaerobic Consortia Revealed by Metagenomics.</title>
        <authorList>
            <person name="Peng X."/>
        </authorList>
    </citation>
    <scope>NUCLEOTIDE SEQUENCE</scope>
    <source>
        <strain evidence="2">SIG254</strain>
    </source>
</reference>
<proteinExistence type="predicted"/>
<keyword evidence="1" id="KW-0472">Membrane</keyword>
<dbReference type="NCBIfam" id="TIGR03696">
    <property type="entry name" value="Rhs_assc_core"/>
    <property type="match status" value="1"/>
</dbReference>
<dbReference type="EMBL" id="SVCM01000181">
    <property type="protein sequence ID" value="MBE6061561.1"/>
    <property type="molecule type" value="Genomic_DNA"/>
</dbReference>
<dbReference type="PANTHER" id="PTHR32305:SF17">
    <property type="entry name" value="TRNA NUCLEASE WAPA"/>
    <property type="match status" value="1"/>
</dbReference>
<dbReference type="AlphaFoldDB" id="A0A927WB04"/>
<feature type="transmembrane region" description="Helical" evidence="1">
    <location>
        <begin position="266"/>
        <end position="290"/>
    </location>
</feature>
<protein>
    <submittedName>
        <fullName evidence="2">RHS repeat-associated core domain-containing protein</fullName>
    </submittedName>
</protein>
<organism evidence="2 3">
    <name type="scientific">Clostridium sulfidigenes</name>
    <dbReference type="NCBI Taxonomy" id="318464"/>
    <lineage>
        <taxon>Bacteria</taxon>
        <taxon>Bacillati</taxon>
        <taxon>Bacillota</taxon>
        <taxon>Clostridia</taxon>
        <taxon>Eubacteriales</taxon>
        <taxon>Clostridiaceae</taxon>
        <taxon>Clostridium</taxon>
    </lineage>
</organism>
<dbReference type="InterPro" id="IPR050708">
    <property type="entry name" value="T6SS_VgrG/RHS"/>
</dbReference>
<evidence type="ECO:0000313" key="3">
    <source>
        <dbReference type="Proteomes" id="UP000768462"/>
    </source>
</evidence>
<dbReference type="Gene3D" id="2.180.10.10">
    <property type="entry name" value="RHS repeat-associated core"/>
    <property type="match status" value="1"/>
</dbReference>
<sequence>MTNGSKVDKILYNYGDKGLVGFVLNDTEEYFYIRNAQSDIIGIINSIGKQVVSYTYDTWGKLISITGDKALGEKNPYRYRGYRYDTETGYYYLQSRYYNPEWGRFLNADTIGGSIGELLSHNTFAYCNNNPVISKDPNGFRPMYTQGEETAAMRDASYKVMNNYYANKGSSTSNGNSGFNYWVSGIKATGGSIADNIGSKVGKLINTGYRKICDIKAFGPAFRVNVAGKSFSKSLGKKALGYVGDIGIGAYSAINSFIKGDVTGGFIDLGATVVGIGAGWAIGVGVAALMTVSAPVWAVTGATFIATTSVTVLIDWGTNRIKDNINGR</sequence>
<keyword evidence="1" id="KW-1133">Transmembrane helix</keyword>
<accession>A0A927WB04</accession>
<evidence type="ECO:0000313" key="2">
    <source>
        <dbReference type="EMBL" id="MBE6061561.1"/>
    </source>
</evidence>
<dbReference type="Proteomes" id="UP000768462">
    <property type="component" value="Unassembled WGS sequence"/>
</dbReference>
<comment type="caution">
    <text evidence="2">The sequence shown here is derived from an EMBL/GenBank/DDBJ whole genome shotgun (WGS) entry which is preliminary data.</text>
</comment>
<keyword evidence="1" id="KW-0812">Transmembrane</keyword>
<name>A0A927WB04_9CLOT</name>
<gene>
    <name evidence="2" type="ORF">E7215_15565</name>
</gene>
<dbReference type="InterPro" id="IPR022385">
    <property type="entry name" value="Rhs_assc_core"/>
</dbReference>
<dbReference type="PANTHER" id="PTHR32305">
    <property type="match status" value="1"/>
</dbReference>
<feature type="transmembrane region" description="Helical" evidence="1">
    <location>
        <begin position="296"/>
        <end position="318"/>
    </location>
</feature>
<evidence type="ECO:0000256" key="1">
    <source>
        <dbReference type="SAM" id="Phobius"/>
    </source>
</evidence>